<name>A0ABV5V0I0_9MICO</name>
<keyword evidence="1" id="KW-0067">ATP-binding</keyword>
<reference evidence="4 5" key="1">
    <citation type="submission" date="2024-09" db="EMBL/GenBank/DDBJ databases">
        <authorList>
            <person name="Sun Q."/>
            <person name="Mori K."/>
        </authorList>
    </citation>
    <scope>NUCLEOTIDE SEQUENCE [LARGE SCALE GENOMIC DNA]</scope>
    <source>
        <strain evidence="4 5">JCM 12763</strain>
    </source>
</reference>
<keyword evidence="1" id="KW-0547">Nucleotide-binding</keyword>
<organism evidence="4 5">
    <name type="scientific">Ornithinimicrobium kibberense</name>
    <dbReference type="NCBI Taxonomy" id="282060"/>
    <lineage>
        <taxon>Bacteria</taxon>
        <taxon>Bacillati</taxon>
        <taxon>Actinomycetota</taxon>
        <taxon>Actinomycetes</taxon>
        <taxon>Micrococcales</taxon>
        <taxon>Ornithinimicrobiaceae</taxon>
        <taxon>Ornithinimicrobium</taxon>
    </lineage>
</organism>
<evidence type="ECO:0000313" key="5">
    <source>
        <dbReference type="Proteomes" id="UP001589613"/>
    </source>
</evidence>
<evidence type="ECO:0000259" key="3">
    <source>
        <dbReference type="PROSITE" id="PS50975"/>
    </source>
</evidence>
<comment type="caution">
    <text evidence="4">The sequence shown here is derived from an EMBL/GenBank/DDBJ whole genome shotgun (WGS) entry which is preliminary data.</text>
</comment>
<dbReference type="Gene3D" id="3.30.470.20">
    <property type="entry name" value="ATP-grasp fold, B domain"/>
    <property type="match status" value="1"/>
</dbReference>
<protein>
    <recommendedName>
        <fullName evidence="3">ATP-grasp domain-containing protein</fullName>
    </recommendedName>
</protein>
<evidence type="ECO:0000256" key="1">
    <source>
        <dbReference type="PROSITE-ProRule" id="PRU00409"/>
    </source>
</evidence>
<dbReference type="InterPro" id="IPR011761">
    <property type="entry name" value="ATP-grasp"/>
</dbReference>
<dbReference type="EMBL" id="JBHMAX010000010">
    <property type="protein sequence ID" value="MFB9731306.1"/>
    <property type="molecule type" value="Genomic_DNA"/>
</dbReference>
<keyword evidence="5" id="KW-1185">Reference proteome</keyword>
<proteinExistence type="predicted"/>
<feature type="region of interest" description="Disordered" evidence="2">
    <location>
        <begin position="377"/>
        <end position="401"/>
    </location>
</feature>
<dbReference type="PROSITE" id="PS50975">
    <property type="entry name" value="ATP_GRASP"/>
    <property type="match status" value="1"/>
</dbReference>
<evidence type="ECO:0000313" key="4">
    <source>
        <dbReference type="EMBL" id="MFB9731306.1"/>
    </source>
</evidence>
<accession>A0ABV5V0I0</accession>
<feature type="domain" description="ATP-grasp" evidence="3">
    <location>
        <begin position="114"/>
        <end position="309"/>
    </location>
</feature>
<gene>
    <name evidence="4" type="ORF">ACFFN0_04525</name>
</gene>
<dbReference type="RefSeq" id="WP_141337276.1">
    <property type="nucleotide sequence ID" value="NZ_JBHMAX010000010.1"/>
</dbReference>
<sequence length="401" mass="42806">MSPSPGAVLVLAHVRDRAAVTVARALRRHGWRVGAGTPRVSGGFVGASRAVSATHVVPRVRGTLEEFVRVVTAVVEAGGYDLVVGAGDDWMAALSHVADRLPVPVAAPPPEVVERALDKLGLTEDAHAVGLDAPRTWLPGEDADLAGVPLPVVVKSRTHWRPGTTRRHRVEAEVCGDLDALAGQLARIRAHGDDPVLQVPVRGRLGALVGVMHQGRLLGRVQQVAPRLWPTPHGASARAVTVPVDPELARLSEELLRRIGWVGLVELQFLTGKDGTPRLIDLNGRPFGSVALAEGARPGLLDAWVRGALDRPVPPLPDGRVGVRYQWLVGDLRRARTERRGGLVRDVGDSLRWSVGARHSLVRLDDPGPVAHLLTARLRPDDPDPETTAPADVVEVDALAS</sequence>
<evidence type="ECO:0000256" key="2">
    <source>
        <dbReference type="SAM" id="MobiDB-lite"/>
    </source>
</evidence>
<dbReference type="Proteomes" id="UP001589613">
    <property type="component" value="Unassembled WGS sequence"/>
</dbReference>
<dbReference type="SUPFAM" id="SSF56059">
    <property type="entry name" value="Glutathione synthetase ATP-binding domain-like"/>
    <property type="match status" value="1"/>
</dbReference>